<evidence type="ECO:0000256" key="3">
    <source>
        <dbReference type="ARBA" id="ARBA00022452"/>
    </source>
</evidence>
<sequence length="426" mass="46392">MRKALFLICLSFFPCFSLFGLNGMYRIGFGTPAKGIGGVAAGFPQDTLSAMTNPANLVPVGKRVDLNLEYLRGTRIGKIRGNLFISDIDIEISRNKNMISAEGGLSWTFFDGRFAMGLLIAPQAGGVTTWNKNDPFYPPSDQPFHIDVMYLAITPTFALEFFKHDVWGRHFIGVGVDLTPARLKVSGMQGLANQGGLLGGTSYPNHVTNKGWDYTFGWAVRVGYLWEFRPWLTGGIAYKSKTWMGSFDSYKGLISPHGRADLPAYLIGGVSVKPFRQTTIAFDIGRIYNHGAEAFGNPVFTFADPKPHGASNGAGFEWQSTTVYKVGITQQLADVITVRAGYNYGQLPWNEQVDDAAAGAIYLPSTIRHHLTFGATLDFGGQMINAALIYGFKHSIHGPLGGDLGGGKAEVSSDMITFQVGISKVW</sequence>
<reference key="1">
    <citation type="journal article" date="2011" name="Mol. Biol. Evol.">
        <title>Unity in variety -- the pan-genome of the Chlamydiae.</title>
        <authorList>
            <person name="Collingro A."/>
            <person name="Tischler P."/>
            <person name="Weinmaier T."/>
            <person name="Penz T."/>
            <person name="Heinz E."/>
            <person name="Brunham R.C."/>
            <person name="Read T.D."/>
            <person name="Bavoil P.M."/>
            <person name="Sachse K."/>
            <person name="Kahane S."/>
            <person name="Friedman M.G."/>
            <person name="Rattei T."/>
            <person name="Myers G.S.A."/>
            <person name="Horn M."/>
        </authorList>
    </citation>
    <scope>NUCLEOTIDE SEQUENCE</scope>
    <source>
        <strain>Z</strain>
    </source>
</reference>
<evidence type="ECO:0000313" key="9">
    <source>
        <dbReference type="Proteomes" id="UP000000496"/>
    </source>
</evidence>
<dbReference type="KEGG" id="sng:SNE_A02040"/>
<comment type="subcellular location">
    <subcellularLocation>
        <location evidence="1">Cell outer membrane</location>
        <topology evidence="1">Multi-pass membrane protein</topology>
    </subcellularLocation>
</comment>
<evidence type="ECO:0000313" key="8">
    <source>
        <dbReference type="EMBL" id="CCB88081.1"/>
    </source>
</evidence>
<evidence type="ECO:0000256" key="2">
    <source>
        <dbReference type="ARBA" id="ARBA00008163"/>
    </source>
</evidence>
<evidence type="ECO:0000256" key="5">
    <source>
        <dbReference type="ARBA" id="ARBA00022729"/>
    </source>
</evidence>
<dbReference type="AlphaFoldDB" id="F8L5T9"/>
<reference evidence="8 9" key="2">
    <citation type="journal article" date="2011" name="Mol. Biol. Evol.">
        <title>Unity in variety--the pan-genome of the Chlamydiae.</title>
        <authorList>
            <person name="Collingro A."/>
            <person name="Tischler P."/>
            <person name="Weinmaier T."/>
            <person name="Penz T."/>
            <person name="Heinz E."/>
            <person name="Brunham R.C."/>
            <person name="Read T.D."/>
            <person name="Bavoil P.M."/>
            <person name="Sachse K."/>
            <person name="Kahane S."/>
            <person name="Friedman M.G."/>
            <person name="Rattei T."/>
            <person name="Myers G.S."/>
            <person name="Horn M."/>
        </authorList>
    </citation>
    <scope>NUCLEOTIDE SEQUENCE [LARGE SCALE GENOMIC DNA]</scope>
    <source>
        <strain evidence="9">ATCC VR-1471 / Z</strain>
    </source>
</reference>
<organism evidence="8 9">
    <name type="scientific">Simkania negevensis (strain ATCC VR-1471 / DSM 27360 / Z)</name>
    <dbReference type="NCBI Taxonomy" id="331113"/>
    <lineage>
        <taxon>Bacteria</taxon>
        <taxon>Pseudomonadati</taxon>
        <taxon>Chlamydiota</taxon>
        <taxon>Chlamydiia</taxon>
        <taxon>Parachlamydiales</taxon>
        <taxon>Simkaniaceae</taxon>
        <taxon>Simkania</taxon>
    </lineage>
</organism>
<evidence type="ECO:0000256" key="6">
    <source>
        <dbReference type="ARBA" id="ARBA00023136"/>
    </source>
</evidence>
<evidence type="ECO:0008006" key="10">
    <source>
        <dbReference type="Google" id="ProtNLM"/>
    </source>
</evidence>
<keyword evidence="4" id="KW-0812">Transmembrane</keyword>
<gene>
    <name evidence="8" type="ordered locus">SNE_A02040</name>
</gene>
<dbReference type="Pfam" id="PF03349">
    <property type="entry name" value="Toluene_X"/>
    <property type="match status" value="1"/>
</dbReference>
<dbReference type="HOGENOM" id="CLU_035981_1_0_0"/>
<dbReference type="STRING" id="331113.SNE_A02040"/>
<dbReference type="Proteomes" id="UP000000496">
    <property type="component" value="Chromosome gsn.131"/>
</dbReference>
<evidence type="ECO:0000256" key="4">
    <source>
        <dbReference type="ARBA" id="ARBA00022692"/>
    </source>
</evidence>
<dbReference type="Gene3D" id="2.40.160.60">
    <property type="entry name" value="Outer membrane protein transport protein (OMPP1/FadL/TodX)"/>
    <property type="match status" value="1"/>
</dbReference>
<keyword evidence="3" id="KW-1134">Transmembrane beta strand</keyword>
<keyword evidence="5" id="KW-0732">Signal</keyword>
<dbReference type="EMBL" id="FR872582">
    <property type="protein sequence ID" value="CCB88081.1"/>
    <property type="molecule type" value="Genomic_DNA"/>
</dbReference>
<keyword evidence="6" id="KW-0472">Membrane</keyword>
<accession>F8L5T9</accession>
<dbReference type="PANTHER" id="PTHR35093">
    <property type="entry name" value="OUTER MEMBRANE PROTEIN NMB0088-RELATED"/>
    <property type="match status" value="1"/>
</dbReference>
<comment type="similarity">
    <text evidence="2">Belongs to the OmpP1/FadL family.</text>
</comment>
<evidence type="ECO:0000256" key="1">
    <source>
        <dbReference type="ARBA" id="ARBA00004571"/>
    </source>
</evidence>
<dbReference type="PANTHER" id="PTHR35093:SF8">
    <property type="entry name" value="OUTER MEMBRANE PROTEIN NMB0088-RELATED"/>
    <property type="match status" value="1"/>
</dbReference>
<dbReference type="SUPFAM" id="SSF56935">
    <property type="entry name" value="Porins"/>
    <property type="match status" value="1"/>
</dbReference>
<name>F8L5T9_SIMNZ</name>
<protein>
    <recommendedName>
        <fullName evidence="10">Transporter</fullName>
    </recommendedName>
</protein>
<keyword evidence="9" id="KW-1185">Reference proteome</keyword>
<dbReference type="eggNOG" id="COG2067">
    <property type="taxonomic scope" value="Bacteria"/>
</dbReference>
<evidence type="ECO:0000256" key="7">
    <source>
        <dbReference type="ARBA" id="ARBA00023237"/>
    </source>
</evidence>
<dbReference type="GO" id="GO:0009279">
    <property type="term" value="C:cell outer membrane"/>
    <property type="evidence" value="ECO:0007669"/>
    <property type="project" value="UniProtKB-SubCell"/>
</dbReference>
<proteinExistence type="inferred from homology"/>
<dbReference type="GO" id="GO:0015483">
    <property type="term" value="F:long-chain fatty acid transporting porin activity"/>
    <property type="evidence" value="ECO:0007669"/>
    <property type="project" value="TreeGrafter"/>
</dbReference>
<dbReference type="InterPro" id="IPR005017">
    <property type="entry name" value="OMPP1/FadL/TodX"/>
</dbReference>
<keyword evidence="7" id="KW-0998">Cell outer membrane</keyword>